<proteinExistence type="predicted"/>
<accession>A0A0K2H3Q0</accession>
<dbReference type="EMBL" id="CP006841">
    <property type="protein sequence ID" value="ALA68664.1"/>
    <property type="molecule type" value="Genomic_DNA"/>
</dbReference>
<evidence type="ECO:0000313" key="2">
    <source>
        <dbReference type="EMBL" id="ALA68664.1"/>
    </source>
</evidence>
<sequence>MKHTQSTEVTMIARRRTLTPREFADEFGIDVQRVYRWCQAGRLRTMPKTPGSRQHWRIFSCEVDRVMTVGFPSDPREAA</sequence>
<dbReference type="RefSeq" id="WP_053412733.1">
    <property type="nucleotide sequence ID" value="NZ_CP006841.1"/>
</dbReference>
<evidence type="ECO:0000259" key="1">
    <source>
        <dbReference type="Pfam" id="PF12728"/>
    </source>
</evidence>
<dbReference type="Pfam" id="PF12728">
    <property type="entry name" value="HTH_17"/>
    <property type="match status" value="1"/>
</dbReference>
<organism evidence="2 3">
    <name type="scientific">Corynebacterium lactis RW2-5</name>
    <dbReference type="NCBI Taxonomy" id="1408189"/>
    <lineage>
        <taxon>Bacteria</taxon>
        <taxon>Bacillati</taxon>
        <taxon>Actinomycetota</taxon>
        <taxon>Actinomycetes</taxon>
        <taxon>Mycobacteriales</taxon>
        <taxon>Corynebacteriaceae</taxon>
        <taxon>Corynebacterium</taxon>
    </lineage>
</organism>
<dbReference type="Proteomes" id="UP000058446">
    <property type="component" value="Chromosome"/>
</dbReference>
<keyword evidence="3" id="KW-1185">Reference proteome</keyword>
<dbReference type="InterPro" id="IPR041657">
    <property type="entry name" value="HTH_17"/>
</dbReference>
<dbReference type="PATRIC" id="fig|1408189.4.peg.1970"/>
<reference evidence="2 3" key="1">
    <citation type="submission" date="2013-10" db="EMBL/GenBank/DDBJ databases">
        <title>Complete genome sequence of Corynebacterium lactis DSM 45799(T), isolated from raw cow milk.</title>
        <authorList>
            <person name="Ruckert C."/>
            <person name="Albersmeier A."/>
            <person name="Lipski A."/>
            <person name="Kalinowski J."/>
        </authorList>
    </citation>
    <scope>NUCLEOTIDE SEQUENCE [LARGE SCALE GENOMIC DNA]</scope>
    <source>
        <strain evidence="2 3">RW2-5</strain>
    </source>
</reference>
<gene>
    <name evidence="2" type="ORF">CLAC_09820</name>
</gene>
<evidence type="ECO:0000313" key="3">
    <source>
        <dbReference type="Proteomes" id="UP000058446"/>
    </source>
</evidence>
<dbReference type="KEGG" id="clw:CLAC_09820"/>
<dbReference type="STRING" id="1408189.CLAC_09820"/>
<protein>
    <recommendedName>
        <fullName evidence="1">Helix-turn-helix domain-containing protein</fullName>
    </recommendedName>
</protein>
<name>A0A0K2H3Q0_9CORY</name>
<feature type="domain" description="Helix-turn-helix" evidence="1">
    <location>
        <begin position="18"/>
        <end position="65"/>
    </location>
</feature>
<dbReference type="AlphaFoldDB" id="A0A0K2H3Q0"/>